<dbReference type="EMBL" id="CP059267">
    <property type="protein sequence ID" value="QLQ77924.1"/>
    <property type="molecule type" value="Genomic_DNA"/>
</dbReference>
<dbReference type="InterPro" id="IPR026847">
    <property type="entry name" value="VPS13"/>
</dbReference>
<evidence type="ECO:0000256" key="4">
    <source>
        <dbReference type="PIRNR" id="PIRNR037235"/>
    </source>
</evidence>
<name>A0A7H9HJ28_9SACH</name>
<dbReference type="InterPro" id="IPR056748">
    <property type="entry name" value="VPS13-like_C"/>
</dbReference>
<evidence type="ECO:0000256" key="3">
    <source>
        <dbReference type="ARBA" id="ARBA00023055"/>
    </source>
</evidence>
<dbReference type="GO" id="GO:0006623">
    <property type="term" value="P:protein targeting to vacuole"/>
    <property type="evidence" value="ECO:0007669"/>
    <property type="project" value="TreeGrafter"/>
</dbReference>
<evidence type="ECO:0000313" key="8">
    <source>
        <dbReference type="EMBL" id="QLQ77924.1"/>
    </source>
</evidence>
<keyword evidence="3 4" id="KW-0445">Lipid transport</keyword>
<keyword evidence="9" id="KW-1185">Reference proteome</keyword>
<evidence type="ECO:0000259" key="5">
    <source>
        <dbReference type="Pfam" id="PF12624"/>
    </source>
</evidence>
<comment type="similarity">
    <text evidence="1 4">Belongs to the VPS13 family.</text>
</comment>
<keyword evidence="4" id="KW-0333">Golgi apparatus</keyword>
<feature type="domain" description="Vacuolar protein sorting-associated protein 13 VPS13 adaptor binding" evidence="6">
    <location>
        <begin position="1872"/>
        <end position="2446"/>
    </location>
</feature>
<dbReference type="Pfam" id="PF25037">
    <property type="entry name" value="VPS13_C"/>
    <property type="match status" value="1"/>
</dbReference>
<sequence>MLESLAATLLNRILGSYVENFDPTQLNLGIWSGNVRLTNLKLRKDCLDGLSVPVDVKFGVLGELVLTVPWSSLKNKPVKISIEDCYLLCTPRDNASMHSKEQLERDLRVKLHRLAEWELANQARSAAENPNGQGNENESFMQSLMTKIVDNLQVTIKNIHVRYEDMGQVLSKGPCSIGITLSELSAVSTDSGWTPSFISMTQDVTHKLVTLNSLCLYWNTKAVTIEEEDDILDHDILISKFKNAVATGGKGVPSFQYILKPVTGSGRLSVNKLGSTAERPHIELNVLFDELGFELDDSEYADILHTVSNLHLSQKTQKFKKKRPDYSTSEDPSGWFKYVSSCVLDEIHEKNVVWTWEHIKQRCEQRRLYIQLWMKKLQQGNVDQRLPSQEDEKKLDELHRALDFDSLVLFRSIAKKEYAKKKLTTGDAASSITQQQTSSSGGWFSSWWGSGKEANNKAEDLLLTDEQRQELYDAIEFDESSEMETQIPKDRTTMKITGLLKKGAFTIKNRAHCTQLGEIIFQNCELEFLQRTGSFLTSFKLHEFKVEDGSPNTLYKHIISVKNLKSEYLIDADGNPEPLFKALFESNPLDESADSKVDITLGGMTIFYHVHFINEIIHFFNPPKQHMETITAIINAAEATVEGWTTQTRMGLESLLEEHKTANITLDLQAPLIIIPLDPHVWDTPCAVIDAGHIALVSDLVPKQRIEQIRQMSPEEYDKIDDLELKGLMFDRFQVYLQDTQILVGPDVRSTISSLNGSAEGAQYSILSGLLLELTLDISILPRAYNLPRVKAFGHLQKLDLSLNDYQYKVIMQLLEKSIPNFTDFESDIDFKEQYATMGNEDKKLQIQLKNTMQALEKMTPVQIAQKLFQLQFEVDSIQVSLYKCLDNESMSCKKLLDFLGSKVKLILVKKAKELEMKLNVHSISVMDFIEQTDNDEFRYLISPGAVEPVEGKDLFNVDYNRTQRIVLHDGLHIEVFDQDIKMNMEQLRVVLTPKSILTLMNFALTTFTDPSTPEVPADVLRHNKETREDAPQKLNLAVDMAGMVIIFNDDALKLATLVLSAGEFTMFLLPEKMKVSMSLGGLELTDEISDSLPRDSIFRKVITMSDAELAELTYETFDPANNPNNYDSVLKYTTGSLHINFIEHSVNKLVNFFYKLQKLKKLFDKARELAYDQAPSIESVNNLKMDILIKAPIIEFPKLIDPRNDIYDSMKFYLGEFFIQNEFSDLTDTHKINHVKLGLREGQLLSNFNLENGDNQVLHMIDNMCLTFDVEHDPMAALTNPEFKVKGYFDPLKTSLTELQLRYLVSISEKVTAAFDINELTAEELGEDEIYANAFGDSAAASTNLGSPTPVDVEQDRKHLEGVKLDFQFEAPEVSLTLFNDTAKATELDKKGLTALTFHDLALKAMYNNDGTGEAESHIATFAVVDIRDKKDNKHTELIPKVVNENYQFMSSITAKNLKEGKLINLSVTIDSPQFILAMDYLFALQRFCDSAFTNRSAQVETNTSGYDDLDAAPANMGALGGETKLHYSLNVVDAAVILLADPSDLRSEAVVFNVGQFLLSDQNITALSANNVGMSFVRMNSETEQKVRLLDEFSSSLVIDKRNSTPERLLTNVQISVEPLTLSISLRDIRLTMLIFNRLMSQMSDGSNAVSANDEVSNYGAFSKEFEKKLSKYAPSFVSSLNASSHHDGRRATQVDIVTRGEKLEADFGGLRLLLIGDVHELPILDMNVNPFQASVRNWSTDIDALATLETYINVFNYSRSSWEPLVEEFPISFHLSKGSERDALIRFDVVSRKAAELTLSSRTIAMLSQIPSTLTGDINISSRGAQKPYRIINDTEFDLEIWIATDDGEERRGLTTLKARDTMPWEFEDWRTVREKLDVDSKGCNLAAVVAGSSYKTTMKIDATQEGEFLFVLQPAVNHVHNRLTCKLQLGDDNVKAITFRSTLVMENATSIPVLLKVEATDDLEPVISSIDPSKTHSVPVSYSYNSKLRIKPSIEADYDWSEQVISWRDLLKSSLSVECRSISDPSRKFYLEVNGKFDAKEPLAKIYPRMKVIVSPPLVIENLLSSDLKFTLYDKRQEHKNLTLLKKSSRVDIHDVSLDNFLLLSIQPLVDDAPLSKPSIVNTAARSSLKPETQITTKLAGGQTFRASLHYQNVEGTRAKILKISAPYIIFNKTDKDLYVQGDRTNIAQIKVQTSGSQRYTAPKMFSFETDGHNKNRACIRFKESDWSLPLSFDAIGQSLDAVVNIPNKEQESNLGITISEGEGQYVFSKIVEIAPRYIIHNCLNLPIEICELGSTNVSQLDADHSKPLYKMRNIVNKQLMIKFLGTNCDWSAPFFIKDIGLTYLKVLKQDSTHMLLKVEIILENATVFIRLKDANNRWPYSIRNFSDQEFIFYQRDPRVIDDYYDYDTFDELDEIEYKPLYYRVPPKSVMPYAWDYPAARQKKIVITARGLRREIQLAEIGNLKPMRLPAKLANEDTITVDLNVVADGPTQALVITKYNPEVSLYKLRSKKTSSSLSVNSSADGFEAEEEDKNFQKKIIVSLKGVGISLINASLQEILYVYANGLELRYNESDLYQTLSWKLKWVQIDNQLFGSPFQNVLYPATVLNTAQEVENHPVISGSISKVKDDSHGLKYFKHATLLLQELSIQLDEELLISLLDFAKFPGAVWNKYTTQTHYSDTITLPECNDIKFAEDMYFEIFHVQPMLLHISFVRSDQHNFLESEQNRLGLGSGGAILFLIDMLTMTLANVNDAPIKLNSLYMANVRVPIDTLLQAIETHYGQQFFYQIHKILGSADFLGNPVGLFNTISSGVWDIFYEPYQGYMMNDRPQELGIHLAKGGLSFAKKTVFGLSDSMAKFTGSMAKGLSFTQDQEFQEKRRLQQRMNANRRSLISSSAQTFVNTLGSGFTGMALDPMNGAQKEGAAGFIKGLGKGLFGLPTKTAIGFLDLTSNLSQGVKSTASALDGPSSMRVRLPRYVDYHEKIIRPFNLKDSQGQYWLKCVDGGMFMNDNYLTHVVLPGRELAVVVSMEHIIEIDIASQESMWVTDYYGIQGIILQRGGIHIRLKSKSEYFIPIADAQERKHMYKHIAIAVTEYNKYCEATL</sequence>
<dbReference type="GO" id="GO:0045053">
    <property type="term" value="P:protein retention in Golgi apparatus"/>
    <property type="evidence" value="ECO:0007669"/>
    <property type="project" value="UniProtKB-UniRule"/>
</dbReference>
<dbReference type="GO" id="GO:0007005">
    <property type="term" value="P:mitochondrion organization"/>
    <property type="evidence" value="ECO:0007669"/>
    <property type="project" value="TreeGrafter"/>
</dbReference>
<evidence type="ECO:0000259" key="6">
    <source>
        <dbReference type="Pfam" id="PF25036"/>
    </source>
</evidence>
<dbReference type="GO" id="GO:0045324">
    <property type="term" value="P:late endosome to vacuole transport"/>
    <property type="evidence" value="ECO:0007669"/>
    <property type="project" value="UniProtKB-UniRule"/>
</dbReference>
<reference evidence="8 9" key="1">
    <citation type="submission" date="2020-06" db="EMBL/GenBank/DDBJ databases">
        <title>The yeast mating-type switching endonuclease HO is a domesticated member of an unorthodox homing genetic element family.</title>
        <authorList>
            <person name="Coughlan A.Y."/>
            <person name="Lombardi L."/>
            <person name="Braun-Galleani S."/>
            <person name="Martos A.R."/>
            <person name="Galeote V."/>
            <person name="Bigey F."/>
            <person name="Dequin S."/>
            <person name="Byrne K.P."/>
            <person name="Wolfe K.H."/>
        </authorList>
    </citation>
    <scope>NUCLEOTIDE SEQUENCE [LARGE SCALE GENOMIC DNA]</scope>
    <source>
        <strain evidence="8 9">CBS2947</strain>
    </source>
</reference>
<dbReference type="GO" id="GO:0005794">
    <property type="term" value="C:Golgi apparatus"/>
    <property type="evidence" value="ECO:0007669"/>
    <property type="project" value="UniProtKB-UniRule"/>
</dbReference>
<evidence type="ECO:0000313" key="9">
    <source>
        <dbReference type="Proteomes" id="UP000510647"/>
    </source>
</evidence>
<dbReference type="InterPro" id="IPR009543">
    <property type="entry name" value="VPS13_VAB"/>
</dbReference>
<feature type="domain" description="Intermembrane lipid transfer protein VPS13-like C-terminal" evidence="7">
    <location>
        <begin position="2975"/>
        <end position="3080"/>
    </location>
</feature>
<dbReference type="Pfam" id="PF12624">
    <property type="entry name" value="VPS13_N"/>
    <property type="match status" value="1"/>
</dbReference>
<comment type="function">
    <text evidence="4">Mediates the transfer of lipids between membranes at organelle contact sites. May play a role in mitochondrial lipid homeostasis.</text>
</comment>
<proteinExistence type="inferred from homology"/>
<evidence type="ECO:0000256" key="1">
    <source>
        <dbReference type="ARBA" id="ARBA00006545"/>
    </source>
</evidence>
<dbReference type="Pfam" id="PF25036">
    <property type="entry name" value="VPS13_VAB"/>
    <property type="match status" value="1"/>
</dbReference>
<evidence type="ECO:0000256" key="2">
    <source>
        <dbReference type="ARBA" id="ARBA00022448"/>
    </source>
</evidence>
<evidence type="ECO:0000259" key="7">
    <source>
        <dbReference type="Pfam" id="PF25037"/>
    </source>
</evidence>
<accession>A0A7H9HJ28</accession>
<dbReference type="PIRSF" id="PIRSF037235">
    <property type="entry name" value="VPS13_fungi"/>
    <property type="match status" value="1"/>
</dbReference>
<dbReference type="OrthoDB" id="428159at2759"/>
<dbReference type="GO" id="GO:0006869">
    <property type="term" value="P:lipid transport"/>
    <property type="evidence" value="ECO:0007669"/>
    <property type="project" value="UniProtKB-KW"/>
</dbReference>
<dbReference type="PANTHER" id="PTHR16166">
    <property type="entry name" value="VACUOLAR PROTEIN SORTING-ASSOCIATED PROTEIN VPS13"/>
    <property type="match status" value="1"/>
</dbReference>
<dbReference type="PANTHER" id="PTHR16166:SF93">
    <property type="entry name" value="INTERMEMBRANE LIPID TRANSFER PROTEIN VPS13"/>
    <property type="match status" value="1"/>
</dbReference>
<dbReference type="InterPro" id="IPR017148">
    <property type="entry name" value="VPS13_fungi"/>
</dbReference>
<organism evidence="8 9">
    <name type="scientific">Torulaspora globosa</name>
    <dbReference type="NCBI Taxonomy" id="48254"/>
    <lineage>
        <taxon>Eukaryota</taxon>
        <taxon>Fungi</taxon>
        <taxon>Dikarya</taxon>
        <taxon>Ascomycota</taxon>
        <taxon>Saccharomycotina</taxon>
        <taxon>Saccharomycetes</taxon>
        <taxon>Saccharomycetales</taxon>
        <taxon>Saccharomycetaceae</taxon>
        <taxon>Torulaspora</taxon>
    </lineage>
</organism>
<keyword evidence="2 4" id="KW-0813">Transport</keyword>
<dbReference type="InterPro" id="IPR026854">
    <property type="entry name" value="VPS13_N"/>
</dbReference>
<protein>
    <recommendedName>
        <fullName evidence="4">Vacuolar protein sorting-associated protein</fullName>
    </recommendedName>
</protein>
<feature type="domain" description="Chorein N-terminal" evidence="5">
    <location>
        <begin position="1"/>
        <end position="1672"/>
    </location>
</feature>
<dbReference type="Proteomes" id="UP000510647">
    <property type="component" value="Chromosome 1"/>
</dbReference>
<gene>
    <name evidence="8" type="ORF">HG537_0A01710</name>
</gene>